<dbReference type="SUPFAM" id="SSF81660">
    <property type="entry name" value="Metal cation-transporting ATPase, ATP-binding domain N"/>
    <property type="match status" value="1"/>
</dbReference>
<feature type="transmembrane region" description="Helical" evidence="19">
    <location>
        <begin position="294"/>
        <end position="320"/>
    </location>
</feature>
<evidence type="ECO:0000313" key="21">
    <source>
        <dbReference type="EMBL" id="OXR45735.1"/>
    </source>
</evidence>
<dbReference type="SFLD" id="SFLDS00003">
    <property type="entry name" value="Haloacid_Dehalogenase"/>
    <property type="match status" value="1"/>
</dbReference>
<feature type="transmembrane region" description="Helical" evidence="19">
    <location>
        <begin position="82"/>
        <end position="100"/>
    </location>
</feature>
<dbReference type="Pfam" id="PF00702">
    <property type="entry name" value="Hydrolase"/>
    <property type="match status" value="1"/>
</dbReference>
<dbReference type="InterPro" id="IPR018303">
    <property type="entry name" value="ATPase_P-typ_P_site"/>
</dbReference>
<evidence type="ECO:0000256" key="19">
    <source>
        <dbReference type="SAM" id="Phobius"/>
    </source>
</evidence>
<evidence type="ECO:0000256" key="14">
    <source>
        <dbReference type="ARBA" id="ARBA00022989"/>
    </source>
</evidence>
<dbReference type="GO" id="GO:0016887">
    <property type="term" value="F:ATP hydrolysis activity"/>
    <property type="evidence" value="ECO:0007669"/>
    <property type="project" value="InterPro"/>
</dbReference>
<feature type="transmembrane region" description="Helical" evidence="19">
    <location>
        <begin position="827"/>
        <end position="845"/>
    </location>
</feature>
<feature type="transmembrane region" description="Helical" evidence="19">
    <location>
        <begin position="795"/>
        <end position="815"/>
    </location>
</feature>
<dbReference type="Pfam" id="PF00689">
    <property type="entry name" value="Cation_ATPase_C"/>
    <property type="match status" value="1"/>
</dbReference>
<evidence type="ECO:0000256" key="5">
    <source>
        <dbReference type="ARBA" id="ARBA00013555"/>
    </source>
</evidence>
<evidence type="ECO:0000313" key="22">
    <source>
        <dbReference type="Proteomes" id="UP000215506"/>
    </source>
</evidence>
<feature type="transmembrane region" description="Helical" evidence="19">
    <location>
        <begin position="268"/>
        <end position="288"/>
    </location>
</feature>
<dbReference type="Pfam" id="PF00690">
    <property type="entry name" value="Cation_ATPase_N"/>
    <property type="match status" value="1"/>
</dbReference>
<evidence type="ECO:0000256" key="3">
    <source>
        <dbReference type="ARBA" id="ARBA00008746"/>
    </source>
</evidence>
<evidence type="ECO:0000256" key="17">
    <source>
        <dbReference type="ARBA" id="ARBA00047295"/>
    </source>
</evidence>
<evidence type="ECO:0000256" key="12">
    <source>
        <dbReference type="ARBA" id="ARBA00022842"/>
    </source>
</evidence>
<sequence length="910" mass="96391">MNRAAVRAVVSTATPRTDATTSIGPVPATSAATSTPAQVLAAVTTTDTGLTSTEAARRRHLLGPNAVRTHRARLLAVVARQLRSPLLLLLGVAAVVSFFVGERSDAIVIGIILLVSVGLGAVNEFRAERAADALHERIRHGATVFRDGRPESVDVVDLVPGDVVEVRAGQLVPADVRLLSATALQCDESVLTGESDSVEKSVDPVPPGSGVAELSCCALMGTVVAAGHGRGVVVATGGATEFGRIALGLGKRQPDTEFQIGLRRFSMLLVWVAAVLTAGIFAVNLALHRPILDALLFSLAIAVGISPQLLPAVVSTSLAAGSRQLARCKVLVKRMVCIEDLGDIEVLFTDKTGTLTEGRIAYLRALAADGTPGDEPVVYGLACTDATVHDGRQAGADALDTALWAACTAEHAAAAGFVRRAVLPFDHNRRMVSVLVGGADATTTIIAKGAPEAVLARCRDVPQAARTALDAEFAAGHRIVAVATRTAVHAERLSADDERELALRGFLVFLDPPKASAREALRRLADLGVAVKVVTGDNPAVAVRVCTDLGLDPGRPLTGADLDRLDDASLSELLPTTTIFARVDPEQKARIVRLQRHAGRDVAFLGDGVNDALALHVADVGVSVDSATDIAKDAADIVLLEKDLQVLADGVMAGRRIFANTMKYVLMGTSSNFGNMFSAAGASAFLPFLPMLPGQILLNNLLYDTSQLAIPTDTVDPEQLARPARWDIGLIRRFMLVFGPISSLFDFATFAVMLFVFHAGAELFHTGWFVESLCTQTLVLFVIRTRRSPSYRSRPSVPLLLAVLAAVGVGVALPYTPVAPDLGLTPLPAAFFAALGATVLVYLVLAEAAKRWFFRSPAPTPAHPPRTGRRVQRRASRFSVGRVRTPIGGTALRRDRSNRRRKRRVLLSHS</sequence>
<dbReference type="InterPro" id="IPR006415">
    <property type="entry name" value="P-type_ATPase_IIIB"/>
</dbReference>
<dbReference type="InterPro" id="IPR023299">
    <property type="entry name" value="ATPase_P-typ_cyto_dom_N"/>
</dbReference>
<dbReference type="Gene3D" id="3.40.50.1000">
    <property type="entry name" value="HAD superfamily/HAD-like"/>
    <property type="match status" value="1"/>
</dbReference>
<evidence type="ECO:0000256" key="8">
    <source>
        <dbReference type="ARBA" id="ARBA00022553"/>
    </source>
</evidence>
<feature type="transmembrane region" description="Helical" evidence="19">
    <location>
        <begin position="763"/>
        <end position="783"/>
    </location>
</feature>
<dbReference type="InterPro" id="IPR023214">
    <property type="entry name" value="HAD_sf"/>
</dbReference>
<dbReference type="RefSeq" id="WP_094025059.1">
    <property type="nucleotide sequence ID" value="NZ_NGAF01000003.1"/>
</dbReference>
<dbReference type="SFLD" id="SFLDF00027">
    <property type="entry name" value="p-type_atpase"/>
    <property type="match status" value="1"/>
</dbReference>
<keyword evidence="9 19" id="KW-0812">Transmembrane</keyword>
<comment type="catalytic activity">
    <reaction evidence="17">
        <text>Mg(2+)(out) + ATP + H2O = Mg(2+)(in) + ADP + phosphate + H(+)</text>
        <dbReference type="Rhea" id="RHEA:10260"/>
        <dbReference type="ChEBI" id="CHEBI:15377"/>
        <dbReference type="ChEBI" id="CHEBI:15378"/>
        <dbReference type="ChEBI" id="CHEBI:18420"/>
        <dbReference type="ChEBI" id="CHEBI:30616"/>
        <dbReference type="ChEBI" id="CHEBI:43474"/>
        <dbReference type="ChEBI" id="CHEBI:456216"/>
        <dbReference type="EC" id="7.2.2.14"/>
    </reaction>
</comment>
<dbReference type="PROSITE" id="PS00154">
    <property type="entry name" value="ATPASE_E1_E2"/>
    <property type="match status" value="1"/>
</dbReference>
<dbReference type="GO" id="GO:0005886">
    <property type="term" value="C:plasma membrane"/>
    <property type="evidence" value="ECO:0007669"/>
    <property type="project" value="UniProtKB-SubCell"/>
</dbReference>
<name>A0A231HA82_9NOCA</name>
<dbReference type="SUPFAM" id="SSF81665">
    <property type="entry name" value="Calcium ATPase, transmembrane domain M"/>
    <property type="match status" value="1"/>
</dbReference>
<dbReference type="SFLD" id="SFLDG00002">
    <property type="entry name" value="C1.7:_P-type_atpase_like"/>
    <property type="match status" value="1"/>
</dbReference>
<keyword evidence="22" id="KW-1185">Reference proteome</keyword>
<dbReference type="GO" id="GO:0015444">
    <property type="term" value="F:P-type magnesium transporter activity"/>
    <property type="evidence" value="ECO:0007669"/>
    <property type="project" value="UniProtKB-EC"/>
</dbReference>
<comment type="catalytic activity">
    <reaction evidence="18">
        <text>ATP + H2O = ADP + phosphate + H(+)</text>
        <dbReference type="Rhea" id="RHEA:13065"/>
        <dbReference type="ChEBI" id="CHEBI:15377"/>
        <dbReference type="ChEBI" id="CHEBI:15378"/>
        <dbReference type="ChEBI" id="CHEBI:30616"/>
        <dbReference type="ChEBI" id="CHEBI:43474"/>
        <dbReference type="ChEBI" id="CHEBI:456216"/>
    </reaction>
</comment>
<evidence type="ECO:0000256" key="18">
    <source>
        <dbReference type="ARBA" id="ARBA00049360"/>
    </source>
</evidence>
<dbReference type="EMBL" id="NGAF01000003">
    <property type="protein sequence ID" value="OXR45735.1"/>
    <property type="molecule type" value="Genomic_DNA"/>
</dbReference>
<dbReference type="InterPro" id="IPR059000">
    <property type="entry name" value="ATPase_P-type_domA"/>
</dbReference>
<comment type="caution">
    <text evidence="21">The sequence shown here is derived from an EMBL/GenBank/DDBJ whole genome shotgun (WGS) entry which is preliminary data.</text>
</comment>
<keyword evidence="11" id="KW-0067">ATP-binding</keyword>
<dbReference type="EC" id="7.2.2.14" evidence="4"/>
<feature type="transmembrane region" description="Helical" evidence="19">
    <location>
        <begin position="106"/>
        <end position="125"/>
    </location>
</feature>
<dbReference type="InterPro" id="IPR004014">
    <property type="entry name" value="ATPase_P-typ_cation-transptr_N"/>
</dbReference>
<evidence type="ECO:0000256" key="7">
    <source>
        <dbReference type="ARBA" id="ARBA00022519"/>
    </source>
</evidence>
<dbReference type="InterPro" id="IPR006068">
    <property type="entry name" value="ATPase_P-typ_cation-transptr_C"/>
</dbReference>
<organism evidence="21 22">
    <name type="scientific">Nocardia cerradoensis</name>
    <dbReference type="NCBI Taxonomy" id="85688"/>
    <lineage>
        <taxon>Bacteria</taxon>
        <taxon>Bacillati</taxon>
        <taxon>Actinomycetota</taxon>
        <taxon>Actinomycetes</taxon>
        <taxon>Mycobacteriales</taxon>
        <taxon>Nocardiaceae</taxon>
        <taxon>Nocardia</taxon>
    </lineage>
</organism>
<dbReference type="NCBIfam" id="TIGR01524">
    <property type="entry name" value="ATPase-IIIB_Mg"/>
    <property type="match status" value="1"/>
</dbReference>
<evidence type="ECO:0000256" key="10">
    <source>
        <dbReference type="ARBA" id="ARBA00022741"/>
    </source>
</evidence>
<dbReference type="Proteomes" id="UP000215506">
    <property type="component" value="Unassembled WGS sequence"/>
</dbReference>
<dbReference type="Gene3D" id="2.70.150.10">
    <property type="entry name" value="Calcium-transporting ATPase, cytoplasmic transduction domain A"/>
    <property type="match status" value="1"/>
</dbReference>
<dbReference type="GO" id="GO:0005524">
    <property type="term" value="F:ATP binding"/>
    <property type="evidence" value="ECO:0007669"/>
    <property type="project" value="UniProtKB-KW"/>
</dbReference>
<evidence type="ECO:0000256" key="9">
    <source>
        <dbReference type="ARBA" id="ARBA00022692"/>
    </source>
</evidence>
<evidence type="ECO:0000256" key="6">
    <source>
        <dbReference type="ARBA" id="ARBA00022475"/>
    </source>
</evidence>
<dbReference type="SUPFAM" id="SSF81653">
    <property type="entry name" value="Calcium ATPase, transduction domain A"/>
    <property type="match status" value="1"/>
</dbReference>
<evidence type="ECO:0000256" key="13">
    <source>
        <dbReference type="ARBA" id="ARBA00022967"/>
    </source>
</evidence>
<dbReference type="SUPFAM" id="SSF56784">
    <property type="entry name" value="HAD-like"/>
    <property type="match status" value="1"/>
</dbReference>
<evidence type="ECO:0000256" key="15">
    <source>
        <dbReference type="ARBA" id="ARBA00023136"/>
    </source>
</evidence>
<evidence type="ECO:0000256" key="1">
    <source>
        <dbReference type="ARBA" id="ARBA00003954"/>
    </source>
</evidence>
<feature type="domain" description="Cation-transporting P-type ATPase N-terminal" evidence="20">
    <location>
        <begin position="30"/>
        <end position="102"/>
    </location>
</feature>
<evidence type="ECO:0000256" key="4">
    <source>
        <dbReference type="ARBA" id="ARBA00012786"/>
    </source>
</evidence>
<gene>
    <name evidence="21" type="primary">mgtB</name>
    <name evidence="21" type="ORF">B7C42_02027</name>
</gene>
<evidence type="ECO:0000256" key="11">
    <source>
        <dbReference type="ARBA" id="ARBA00022840"/>
    </source>
</evidence>
<proteinExistence type="inferred from homology"/>
<keyword evidence="8" id="KW-0597">Phosphoprotein</keyword>
<keyword evidence="15 19" id="KW-0472">Membrane</keyword>
<comment type="subcellular location">
    <subcellularLocation>
        <location evidence="2">Cell inner membrane</location>
        <topology evidence="2">Multi-pass membrane protein</topology>
    </subcellularLocation>
</comment>
<keyword evidence="6" id="KW-1003">Cell membrane</keyword>
<dbReference type="NCBIfam" id="TIGR01494">
    <property type="entry name" value="ATPase_P-type"/>
    <property type="match status" value="2"/>
</dbReference>
<keyword evidence="12" id="KW-0460">Magnesium</keyword>
<evidence type="ECO:0000256" key="2">
    <source>
        <dbReference type="ARBA" id="ARBA00004429"/>
    </source>
</evidence>
<dbReference type="Pfam" id="PF00122">
    <property type="entry name" value="E1-E2_ATPase"/>
    <property type="match status" value="1"/>
</dbReference>
<keyword evidence="14 19" id="KW-1133">Transmembrane helix</keyword>
<keyword evidence="13" id="KW-1278">Translocase</keyword>
<dbReference type="SMART" id="SM00831">
    <property type="entry name" value="Cation_ATPase_N"/>
    <property type="match status" value="1"/>
</dbReference>
<accession>A0A231HA82</accession>
<dbReference type="InterPro" id="IPR001757">
    <property type="entry name" value="P_typ_ATPase"/>
</dbReference>
<keyword evidence="21" id="KW-0378">Hydrolase</keyword>
<dbReference type="InterPro" id="IPR044492">
    <property type="entry name" value="P_typ_ATPase_HD_dom"/>
</dbReference>
<dbReference type="AlphaFoldDB" id="A0A231HA82"/>
<dbReference type="PRINTS" id="PR01836">
    <property type="entry name" value="MGATPASE"/>
</dbReference>
<keyword evidence="7" id="KW-0997">Cell inner membrane</keyword>
<comment type="function">
    <text evidence="1">Mediates magnesium influx to the cytosol.</text>
</comment>
<dbReference type="FunFam" id="2.70.150.10:FF:000160">
    <property type="entry name" value="Sarcoplasmic/endoplasmic reticulum calcium ATPase 1"/>
    <property type="match status" value="1"/>
</dbReference>
<comment type="similarity">
    <text evidence="3">Belongs to the cation transport ATPase (P-type) (TC 3.A.3) family. Type IIIB subfamily.</text>
</comment>
<evidence type="ECO:0000259" key="20">
    <source>
        <dbReference type="SMART" id="SM00831"/>
    </source>
</evidence>
<dbReference type="Gene3D" id="3.40.1110.10">
    <property type="entry name" value="Calcium-transporting ATPase, cytoplasmic domain N"/>
    <property type="match status" value="1"/>
</dbReference>
<dbReference type="Gene3D" id="1.20.1110.10">
    <property type="entry name" value="Calcium-transporting ATPase, transmembrane domain"/>
    <property type="match status" value="1"/>
</dbReference>
<dbReference type="InterPro" id="IPR008250">
    <property type="entry name" value="ATPase_P-typ_transduc_dom_A_sf"/>
</dbReference>
<evidence type="ECO:0000256" key="16">
    <source>
        <dbReference type="ARBA" id="ARBA00029806"/>
    </source>
</evidence>
<dbReference type="InterPro" id="IPR023298">
    <property type="entry name" value="ATPase_P-typ_TM_dom_sf"/>
</dbReference>
<protein>
    <recommendedName>
        <fullName evidence="5">Magnesium-transporting ATPase, P-type 1</fullName>
        <ecNumber evidence="4">7.2.2.14</ecNumber>
    </recommendedName>
    <alternativeName>
        <fullName evidence="16">Mg(2+) transport ATPase, P-type 1</fullName>
    </alternativeName>
</protein>
<keyword evidence="10" id="KW-0547">Nucleotide-binding</keyword>
<dbReference type="PANTHER" id="PTHR42861">
    <property type="entry name" value="CALCIUM-TRANSPORTING ATPASE"/>
    <property type="match status" value="1"/>
</dbReference>
<feature type="transmembrane region" description="Helical" evidence="19">
    <location>
        <begin position="734"/>
        <end position="757"/>
    </location>
</feature>
<reference evidence="21 22" key="1">
    <citation type="submission" date="2017-07" db="EMBL/GenBank/DDBJ databases">
        <title>First draft Genome Sequence of Nocardia cerradoensis isolated from human infection.</title>
        <authorList>
            <person name="Carrasco G."/>
        </authorList>
    </citation>
    <scope>NUCLEOTIDE SEQUENCE [LARGE SCALE GENOMIC DNA]</scope>
    <source>
        <strain evidence="21 22">CNM20130759</strain>
    </source>
</reference>
<dbReference type="InterPro" id="IPR036412">
    <property type="entry name" value="HAD-like_sf"/>
</dbReference>